<protein>
    <recommendedName>
        <fullName evidence="4">Sulfocyanin-like C-terminal domain-containing protein</fullName>
    </recommendedName>
</protein>
<dbReference type="InterPro" id="IPR049544">
    <property type="entry name" value="SoxE-like_C"/>
</dbReference>
<dbReference type="PROSITE" id="PS00079">
    <property type="entry name" value="MULTICOPPER_OXIDASE1"/>
    <property type="match status" value="1"/>
</dbReference>
<keyword evidence="6" id="KW-1185">Reference proteome</keyword>
<dbReference type="EMBL" id="CP075584">
    <property type="protein sequence ID" value="WBM81484.1"/>
    <property type="molecule type" value="Genomic_DNA"/>
</dbReference>
<keyword evidence="2" id="KW-0186">Copper</keyword>
<sequence>MNGNAADGTTRAGSSCTPPRPEGAIVNVSLRNAGGSMMGGNTTMMGNDARRPSESGGHMQGNGQGMMSGNGNGMMPSGEMSLIIDRSSVHSGKVSFVATNDGSITHELVVLPLAESKAAGNSPMSTENKIDETDSLGEASATCAAGAGSGIASGTAGWVTLTLAPGRYEVVCNLPGHYVAGMYRELTVI</sequence>
<accession>A0ABY7NG28</accession>
<feature type="domain" description="Sulfocyanin-like C-terminal" evidence="4">
    <location>
        <begin position="93"/>
        <end position="188"/>
    </location>
</feature>
<reference evidence="5 6" key="1">
    <citation type="submission" date="2021-05" db="EMBL/GenBank/DDBJ databases">
        <authorList>
            <person name="Kumar R."/>
            <person name="Kumar A."/>
            <person name="Mukhia S."/>
        </authorList>
    </citation>
    <scope>NUCLEOTIDE SEQUENCE [LARGE SCALE GENOMIC DNA]</scope>
    <source>
        <strain evidence="5 6">ERMR7:08</strain>
    </source>
</reference>
<evidence type="ECO:0000256" key="1">
    <source>
        <dbReference type="ARBA" id="ARBA00022723"/>
    </source>
</evidence>
<name>A0ABY7NG28_9MICO</name>
<evidence type="ECO:0000313" key="6">
    <source>
        <dbReference type="Proteomes" id="UP001212421"/>
    </source>
</evidence>
<dbReference type="InterPro" id="IPR028871">
    <property type="entry name" value="BlueCu_1_BS"/>
</dbReference>
<dbReference type="Pfam" id="PF06525">
    <property type="entry name" value="SoxE"/>
    <property type="match status" value="1"/>
</dbReference>
<dbReference type="SUPFAM" id="SSF49503">
    <property type="entry name" value="Cupredoxins"/>
    <property type="match status" value="1"/>
</dbReference>
<organism evidence="5 6">
    <name type="scientific">Cryobacterium breve</name>
    <dbReference type="NCBI Taxonomy" id="1259258"/>
    <lineage>
        <taxon>Bacteria</taxon>
        <taxon>Bacillati</taxon>
        <taxon>Actinomycetota</taxon>
        <taxon>Actinomycetes</taxon>
        <taxon>Micrococcales</taxon>
        <taxon>Microbacteriaceae</taxon>
        <taxon>Cryobacterium</taxon>
    </lineage>
</organism>
<evidence type="ECO:0000256" key="2">
    <source>
        <dbReference type="ARBA" id="ARBA00023008"/>
    </source>
</evidence>
<evidence type="ECO:0000313" key="5">
    <source>
        <dbReference type="EMBL" id="WBM81484.1"/>
    </source>
</evidence>
<feature type="region of interest" description="Disordered" evidence="3">
    <location>
        <begin position="1"/>
        <end position="24"/>
    </location>
</feature>
<evidence type="ECO:0000256" key="3">
    <source>
        <dbReference type="SAM" id="MobiDB-lite"/>
    </source>
</evidence>
<feature type="region of interest" description="Disordered" evidence="3">
    <location>
        <begin position="36"/>
        <end position="63"/>
    </location>
</feature>
<proteinExistence type="predicted"/>
<dbReference type="InterPro" id="IPR008972">
    <property type="entry name" value="Cupredoxin"/>
</dbReference>
<dbReference type="Gene3D" id="2.60.40.420">
    <property type="entry name" value="Cupredoxins - blue copper proteins"/>
    <property type="match status" value="1"/>
</dbReference>
<dbReference type="Proteomes" id="UP001212421">
    <property type="component" value="Chromosome"/>
</dbReference>
<keyword evidence="1" id="KW-0479">Metal-binding</keyword>
<dbReference type="InterPro" id="IPR033138">
    <property type="entry name" value="Cu_oxidase_CS"/>
</dbReference>
<gene>
    <name evidence="5" type="ORF">KIV56_09190</name>
</gene>
<evidence type="ECO:0000259" key="4">
    <source>
        <dbReference type="Pfam" id="PF06525"/>
    </source>
</evidence>
<dbReference type="PROSITE" id="PS00196">
    <property type="entry name" value="COPPER_BLUE"/>
    <property type="match status" value="1"/>
</dbReference>